<name>A0AAD9KI59_RIDPI</name>
<evidence type="ECO:0000256" key="1">
    <source>
        <dbReference type="ARBA" id="ARBA00004496"/>
    </source>
</evidence>
<keyword evidence="3" id="KW-0963">Cytoplasm</keyword>
<evidence type="ECO:0000259" key="6">
    <source>
        <dbReference type="Pfam" id="PF25789"/>
    </source>
</evidence>
<feature type="domain" description="NAA35-like N-terminal" evidence="5">
    <location>
        <begin position="41"/>
        <end position="186"/>
    </location>
</feature>
<gene>
    <name evidence="7" type="ORF">NP493_1045g00034</name>
</gene>
<dbReference type="EMBL" id="JAODUO010001044">
    <property type="protein sequence ID" value="KAK2171644.1"/>
    <property type="molecule type" value="Genomic_DNA"/>
</dbReference>
<evidence type="ECO:0000313" key="8">
    <source>
        <dbReference type="Proteomes" id="UP001209878"/>
    </source>
</evidence>
<keyword evidence="8" id="KW-1185">Reference proteome</keyword>
<proteinExistence type="inferred from homology"/>
<organism evidence="7 8">
    <name type="scientific">Ridgeia piscesae</name>
    <name type="common">Tubeworm</name>
    <dbReference type="NCBI Taxonomy" id="27915"/>
    <lineage>
        <taxon>Eukaryota</taxon>
        <taxon>Metazoa</taxon>
        <taxon>Spiralia</taxon>
        <taxon>Lophotrochozoa</taxon>
        <taxon>Annelida</taxon>
        <taxon>Polychaeta</taxon>
        <taxon>Sedentaria</taxon>
        <taxon>Canalipalpata</taxon>
        <taxon>Sabellida</taxon>
        <taxon>Siboglinidae</taxon>
        <taxon>Ridgeia</taxon>
    </lineage>
</organism>
<evidence type="ECO:0000256" key="2">
    <source>
        <dbReference type="ARBA" id="ARBA00006289"/>
    </source>
</evidence>
<evidence type="ECO:0000313" key="7">
    <source>
        <dbReference type="EMBL" id="KAK2171644.1"/>
    </source>
</evidence>
<dbReference type="Pfam" id="PF04112">
    <property type="entry name" value="Mak10"/>
    <property type="match status" value="1"/>
</dbReference>
<dbReference type="InterPro" id="IPR057983">
    <property type="entry name" value="NAA35-like_N"/>
</dbReference>
<comment type="caution">
    <text evidence="7">The sequence shown here is derived from an EMBL/GenBank/DDBJ whole genome shotgun (WGS) entry which is preliminary data.</text>
</comment>
<reference evidence="7" key="1">
    <citation type="journal article" date="2023" name="Mol. Biol. Evol.">
        <title>Third-Generation Sequencing Reveals the Adaptive Role of the Epigenome in Three Deep-Sea Polychaetes.</title>
        <authorList>
            <person name="Perez M."/>
            <person name="Aroh O."/>
            <person name="Sun Y."/>
            <person name="Lan Y."/>
            <person name="Juniper S.K."/>
            <person name="Young C.R."/>
            <person name="Angers B."/>
            <person name="Qian P.Y."/>
        </authorList>
    </citation>
    <scope>NUCLEOTIDE SEQUENCE</scope>
    <source>
        <strain evidence="7">R07B-5</strain>
    </source>
</reference>
<dbReference type="Proteomes" id="UP001209878">
    <property type="component" value="Unassembled WGS sequence"/>
</dbReference>
<dbReference type="Pfam" id="PF25789">
    <property type="entry name" value="TPR_NAA35"/>
    <property type="match status" value="1"/>
</dbReference>
<dbReference type="AlphaFoldDB" id="A0AAD9KI59"/>
<dbReference type="InterPro" id="IPR057982">
    <property type="entry name" value="TPR_NAA35"/>
</dbReference>
<dbReference type="PANTHER" id="PTHR21373">
    <property type="entry name" value="GLUCOSE REPRESSIBLE PROTEIN MAK10"/>
    <property type="match status" value="1"/>
</dbReference>
<comment type="subcellular location">
    <subcellularLocation>
        <location evidence="1">Cytoplasm</location>
    </subcellularLocation>
</comment>
<sequence length="715" mass="81568">MDTAVDNAGDQCQPTELGHYHYNWMDITEDFTTACTDLKLGELMHDANFGLFEAMSAIEMMDPKMDAGMMCNQRHSRVTSLQQGIEMGLVKVKGLTGQEMTGIIDDTLACLVTWLEGHSLAQTVFTNLYLHDPSLLEDCHIKAYSLCMLKIVESVRDIVNRAAVFEEEDFQPMMYGFKTVPELTSTRVCGMMKEVEDELNRVIKNTRSTSGQEDNADRQDMHKMALAEYSRIKFSRLFLVTLQAFCREKFVVADVQKYLGQLSELLPTMRETISLGTQPELTEESNCDYPTIMGFEPLLNQRLLPPTFPRYTKIRGRDDTLAYLEGLVSRLQTVCAVTELSGLHATLDFFLEFSKSSPCVLSRSLLQLVYLPQNRRVFGSPMIQVDVLKDTLRSFISPPALMAKSAIGNNPQAKEYVDAFLAHAVRPITAIFQITGHNRARQRDKWGHLLEELATLQDEADKVDAFLHTLLVKVEPNREHLACFGTWVLYHTLRVMVHYTLAGFELELYAVHEYHYVFWYLYECLYSWLISALSRADSFMLEQDAITEQQQKNRNGKKSRRKKKTRVHSREVALAQGAQSLCGGYYKAVTGITLDGKLKQPRFNFDSEEVRYNHRFAPFGCLVTPPAVQYAQFKEATDLTQYDPPVQPEDLYAGACKCFQQARVFYEKIASPDDQVQTLLKITKTNFVVMKLLMGGHMKEAKVRVHRSSQHYCPT</sequence>
<evidence type="ECO:0000259" key="5">
    <source>
        <dbReference type="Pfam" id="PF04112"/>
    </source>
</evidence>
<protein>
    <recommendedName>
        <fullName evidence="4">Protein MAK10 homolog</fullName>
    </recommendedName>
</protein>
<dbReference type="GO" id="GO:0031417">
    <property type="term" value="C:NatC complex"/>
    <property type="evidence" value="ECO:0007669"/>
    <property type="project" value="InterPro"/>
</dbReference>
<evidence type="ECO:0000256" key="4">
    <source>
        <dbReference type="ARBA" id="ARBA00030494"/>
    </source>
</evidence>
<dbReference type="PANTHER" id="PTHR21373:SF0">
    <property type="entry name" value="N-ALPHA-ACETYLTRANSFERASE 35, NATC AUXILIARY SUBUNIT"/>
    <property type="match status" value="1"/>
</dbReference>
<feature type="domain" description="NAA35-like TPR repeats" evidence="6">
    <location>
        <begin position="333"/>
        <end position="709"/>
    </location>
</feature>
<accession>A0AAD9KI59</accession>
<comment type="similarity">
    <text evidence="2">Belongs to the MAK10 family.</text>
</comment>
<evidence type="ECO:0000256" key="3">
    <source>
        <dbReference type="ARBA" id="ARBA00022490"/>
    </source>
</evidence>
<dbReference type="InterPro" id="IPR007244">
    <property type="entry name" value="Naa35_N"/>
</dbReference>